<evidence type="ECO:0000256" key="1">
    <source>
        <dbReference type="SAM" id="MobiDB-lite"/>
    </source>
</evidence>
<evidence type="ECO:0000313" key="2">
    <source>
        <dbReference type="EMBL" id="MPN51281.1"/>
    </source>
</evidence>
<protein>
    <submittedName>
        <fullName evidence="2">Uncharacterized protein</fullName>
    </submittedName>
</protein>
<reference evidence="2" key="1">
    <citation type="submission" date="2019-08" db="EMBL/GenBank/DDBJ databases">
        <authorList>
            <person name="Kucharzyk K."/>
            <person name="Murdoch R.W."/>
            <person name="Higgins S."/>
            <person name="Loffler F."/>
        </authorList>
    </citation>
    <scope>NUCLEOTIDE SEQUENCE</scope>
</reference>
<organism evidence="2">
    <name type="scientific">bioreactor metagenome</name>
    <dbReference type="NCBI Taxonomy" id="1076179"/>
    <lineage>
        <taxon>unclassified sequences</taxon>
        <taxon>metagenomes</taxon>
        <taxon>ecological metagenomes</taxon>
    </lineage>
</organism>
<comment type="caution">
    <text evidence="2">The sequence shown here is derived from an EMBL/GenBank/DDBJ whole genome shotgun (WGS) entry which is preliminary data.</text>
</comment>
<gene>
    <name evidence="2" type="ORF">SDC9_198924</name>
</gene>
<accession>A0A645IJ21</accession>
<dbReference type="AlphaFoldDB" id="A0A645IJ21"/>
<name>A0A645IJ21_9ZZZZ</name>
<proteinExistence type="predicted"/>
<dbReference type="EMBL" id="VSSQ01116239">
    <property type="protein sequence ID" value="MPN51281.1"/>
    <property type="molecule type" value="Genomic_DNA"/>
</dbReference>
<feature type="region of interest" description="Disordered" evidence="1">
    <location>
        <begin position="1"/>
        <end position="20"/>
    </location>
</feature>
<sequence length="97" mass="10705">MIEHARLRRPENHGHRGHAERLQGAVRNGELAGRLVDLLDRALGQFGLGLGRRARTIVMCRVVGLRKGHRRSTAEHGQECGGNKGLLHDAILQCFGL</sequence>